<proteinExistence type="predicted"/>
<keyword evidence="3" id="KW-1185">Reference proteome</keyword>
<dbReference type="EMBL" id="KQ090292">
    <property type="protein sequence ID" value="KMS97763.1"/>
    <property type="molecule type" value="Genomic_DNA"/>
</dbReference>
<name>A0A0J8BCF4_BETVV</name>
<evidence type="ECO:0000313" key="2">
    <source>
        <dbReference type="EMBL" id="KMS97763.1"/>
    </source>
</evidence>
<protein>
    <submittedName>
        <fullName evidence="2">Uncharacterized protein</fullName>
    </submittedName>
</protein>
<accession>A0A0J8BCF4</accession>
<organism evidence="2 3">
    <name type="scientific">Beta vulgaris subsp. vulgaris</name>
    <name type="common">Beet</name>
    <dbReference type="NCBI Taxonomy" id="3555"/>
    <lineage>
        <taxon>Eukaryota</taxon>
        <taxon>Viridiplantae</taxon>
        <taxon>Streptophyta</taxon>
        <taxon>Embryophyta</taxon>
        <taxon>Tracheophyta</taxon>
        <taxon>Spermatophyta</taxon>
        <taxon>Magnoliopsida</taxon>
        <taxon>eudicotyledons</taxon>
        <taxon>Gunneridae</taxon>
        <taxon>Pentapetalae</taxon>
        <taxon>Caryophyllales</taxon>
        <taxon>Chenopodiaceae</taxon>
        <taxon>Betoideae</taxon>
        <taxon>Beta</taxon>
    </lineage>
</organism>
<gene>
    <name evidence="2" type="ORF">BVRB_5g123960</name>
</gene>
<dbReference type="Gramene" id="KMS97763">
    <property type="protein sequence ID" value="KMS97763"/>
    <property type="gene ID" value="BVRB_5g123960"/>
</dbReference>
<sequence>MTRKSSGGKASIWKNKEPNVDSQASKTKSVDEITGVGELRLSEVRNRGCDIEELQTPDDSLKEFIVDYAIKRNFSNWLSVISKKSNDRPEWDGDAAKSSRGNAHSPIPILKWTDDLPGNIENIENSNAELNVDYCESVISGIWNGHVSGSKMFVVVSKLKATKQAIKRLVHGSMDIQAQDALALKALMDCQQHLQSDILNVELRNQEQIAAENYRIESVYCFFFNATVYAIWYARNEAVWNARVKTPACVFDRIKKDVICRINDYVPDRMSSDDKSWWDSLCNAV</sequence>
<evidence type="ECO:0000256" key="1">
    <source>
        <dbReference type="SAM" id="MobiDB-lite"/>
    </source>
</evidence>
<reference evidence="2 3" key="1">
    <citation type="journal article" date="2014" name="Nature">
        <title>The genome of the recently domesticated crop plant sugar beet (Beta vulgaris).</title>
        <authorList>
            <person name="Dohm J.C."/>
            <person name="Minoche A.E."/>
            <person name="Holtgrawe D."/>
            <person name="Capella-Gutierrez S."/>
            <person name="Zakrzewski F."/>
            <person name="Tafer H."/>
            <person name="Rupp O."/>
            <person name="Sorensen T.R."/>
            <person name="Stracke R."/>
            <person name="Reinhardt R."/>
            <person name="Goesmann A."/>
            <person name="Kraft T."/>
            <person name="Schulz B."/>
            <person name="Stadler P.F."/>
            <person name="Schmidt T."/>
            <person name="Gabaldon T."/>
            <person name="Lehrach H."/>
            <person name="Weisshaar B."/>
            <person name="Himmelbauer H."/>
        </authorList>
    </citation>
    <scope>NUCLEOTIDE SEQUENCE [LARGE SCALE GENOMIC DNA]</scope>
    <source>
        <tissue evidence="2">Taproot</tissue>
    </source>
</reference>
<dbReference type="AlphaFoldDB" id="A0A0J8BCF4"/>
<feature type="region of interest" description="Disordered" evidence="1">
    <location>
        <begin position="1"/>
        <end position="31"/>
    </location>
</feature>
<dbReference type="Proteomes" id="UP000035740">
    <property type="component" value="Unassembled WGS sequence"/>
</dbReference>
<feature type="compositionally biased region" description="Basic and acidic residues" evidence="1">
    <location>
        <begin position="84"/>
        <end position="97"/>
    </location>
</feature>
<feature type="region of interest" description="Disordered" evidence="1">
    <location>
        <begin position="84"/>
        <end position="104"/>
    </location>
</feature>
<evidence type="ECO:0000313" key="3">
    <source>
        <dbReference type="Proteomes" id="UP000035740"/>
    </source>
</evidence>